<feature type="transmembrane region" description="Helical" evidence="3">
    <location>
        <begin position="392"/>
        <end position="412"/>
    </location>
</feature>
<evidence type="ECO:0000256" key="3">
    <source>
        <dbReference type="SAM" id="Phobius"/>
    </source>
</evidence>
<dbReference type="EMBL" id="CAACVS010000346">
    <property type="protein sequence ID" value="VEU41380.1"/>
    <property type="molecule type" value="Genomic_DNA"/>
</dbReference>
<proteinExistence type="predicted"/>
<dbReference type="GO" id="GO:0022857">
    <property type="term" value="F:transmembrane transporter activity"/>
    <property type="evidence" value="ECO:0007669"/>
    <property type="project" value="InterPro"/>
</dbReference>
<feature type="transmembrane region" description="Helical" evidence="3">
    <location>
        <begin position="140"/>
        <end position="159"/>
    </location>
</feature>
<protein>
    <recommendedName>
        <fullName evidence="5">Major facilitator superfamily (MFS) profile domain-containing protein</fullName>
    </recommendedName>
</protein>
<dbReference type="PROSITE" id="PS50850">
    <property type="entry name" value="MFS"/>
    <property type="match status" value="1"/>
</dbReference>
<gene>
    <name evidence="6" type="ORF">PSNMU_V1.4_AUG-EV-PASAV3_0083010</name>
</gene>
<feature type="transmembrane region" description="Helical" evidence="3">
    <location>
        <begin position="71"/>
        <end position="91"/>
    </location>
</feature>
<dbReference type="Proteomes" id="UP000291116">
    <property type="component" value="Unassembled WGS sequence"/>
</dbReference>
<dbReference type="InterPro" id="IPR020846">
    <property type="entry name" value="MFS_dom"/>
</dbReference>
<feature type="transmembrane region" description="Helical" evidence="3">
    <location>
        <begin position="424"/>
        <end position="443"/>
    </location>
</feature>
<keyword evidence="7" id="KW-1185">Reference proteome</keyword>
<organism evidence="6 7">
    <name type="scientific">Pseudo-nitzschia multistriata</name>
    <dbReference type="NCBI Taxonomy" id="183589"/>
    <lineage>
        <taxon>Eukaryota</taxon>
        <taxon>Sar</taxon>
        <taxon>Stramenopiles</taxon>
        <taxon>Ochrophyta</taxon>
        <taxon>Bacillariophyta</taxon>
        <taxon>Bacillariophyceae</taxon>
        <taxon>Bacillariophycidae</taxon>
        <taxon>Bacillariales</taxon>
        <taxon>Bacillariaceae</taxon>
        <taxon>Pseudo-nitzschia</taxon>
    </lineage>
</organism>
<feature type="compositionally biased region" description="Polar residues" evidence="2">
    <location>
        <begin position="212"/>
        <end position="242"/>
    </location>
</feature>
<dbReference type="OrthoDB" id="10021397at2759"/>
<name>A0A448ZH56_9STRA</name>
<feature type="transmembrane region" description="Helical" evidence="3">
    <location>
        <begin position="331"/>
        <end position="350"/>
    </location>
</feature>
<dbReference type="InterPro" id="IPR011701">
    <property type="entry name" value="MFS"/>
</dbReference>
<comment type="subcellular location">
    <subcellularLocation>
        <location evidence="1">Membrane</location>
        <topology evidence="1">Multi-pass membrane protein</topology>
    </subcellularLocation>
</comment>
<dbReference type="PANTHER" id="PTHR23539:SF1">
    <property type="entry name" value="MAJOR FACILITATOR SUPERFAMILY (MFS) PROFILE DOMAIN-CONTAINING PROTEIN"/>
    <property type="match status" value="1"/>
</dbReference>
<evidence type="ECO:0000259" key="5">
    <source>
        <dbReference type="PROSITE" id="PS50850"/>
    </source>
</evidence>
<evidence type="ECO:0000256" key="1">
    <source>
        <dbReference type="ARBA" id="ARBA00004141"/>
    </source>
</evidence>
<feature type="transmembrane region" description="Helical" evidence="3">
    <location>
        <begin position="258"/>
        <end position="279"/>
    </location>
</feature>
<evidence type="ECO:0000313" key="6">
    <source>
        <dbReference type="EMBL" id="VEU41380.1"/>
    </source>
</evidence>
<accession>A0A448ZH56</accession>
<feature type="chain" id="PRO_5019057315" description="Major facilitator superfamily (MFS) profile domain-containing protein" evidence="4">
    <location>
        <begin position="22"/>
        <end position="462"/>
    </location>
</feature>
<keyword evidence="4" id="KW-0732">Signal</keyword>
<evidence type="ECO:0000313" key="7">
    <source>
        <dbReference type="Proteomes" id="UP000291116"/>
    </source>
</evidence>
<keyword evidence="3" id="KW-1133">Transmembrane helix</keyword>
<evidence type="ECO:0000256" key="2">
    <source>
        <dbReference type="SAM" id="MobiDB-lite"/>
    </source>
</evidence>
<dbReference type="AlphaFoldDB" id="A0A448ZH56"/>
<keyword evidence="3" id="KW-0812">Transmembrane</keyword>
<feature type="domain" description="Major facilitator superfamily (MFS) profile" evidence="5">
    <location>
        <begin position="258"/>
        <end position="462"/>
    </location>
</feature>
<evidence type="ECO:0000256" key="4">
    <source>
        <dbReference type="SAM" id="SignalP"/>
    </source>
</evidence>
<dbReference type="CDD" id="cd06174">
    <property type="entry name" value="MFS"/>
    <property type="match status" value="1"/>
</dbReference>
<feature type="transmembrane region" description="Helical" evidence="3">
    <location>
        <begin position="37"/>
        <end position="59"/>
    </location>
</feature>
<dbReference type="PANTHER" id="PTHR23539">
    <property type="entry name" value="MFS TRANSPORTER"/>
    <property type="match status" value="1"/>
</dbReference>
<dbReference type="Pfam" id="PF07690">
    <property type="entry name" value="MFS_1"/>
    <property type="match status" value="1"/>
</dbReference>
<feature type="transmembrane region" description="Helical" evidence="3">
    <location>
        <begin position="166"/>
        <end position="185"/>
    </location>
</feature>
<reference evidence="6 7" key="1">
    <citation type="submission" date="2019-01" db="EMBL/GenBank/DDBJ databases">
        <authorList>
            <person name="Ferrante I. M."/>
        </authorList>
    </citation>
    <scope>NUCLEOTIDE SEQUENCE [LARGE SCALE GENOMIC DNA]</scope>
    <source>
        <strain evidence="6 7">B856</strain>
    </source>
</reference>
<feature type="region of interest" description="Disordered" evidence="2">
    <location>
        <begin position="207"/>
        <end position="242"/>
    </location>
</feature>
<sequence length="462" mass="49244">MVSTRLAFLLVSFSLGQLGDGLNIFQGVFLAGVGWAQGAVGTALSLMGLTSLVMQPFAGNWVDTTSVDRRLFLVLASVITACSASTILFVHPSSLNHVLIYASKFVEGIASSFINPCLAALTLACFGPTQFDEVMASNVYWGHVGSVAAAVLAGIVAFVSYPRIEYCFLVIGASALVAIVFIRYLPQGNPLWGRGLDASSIPSLEYSDTDTEIGSSQSEDSTENEISSESTPLAPTNCSGENTPQVASYWEVLSEFRTLILCMTGFFFHFANANVLLVLGELMGQGDEEQEGVTRTAIPLTAGAIVVAQTTMAFATHWADGRTEQGWGRKPLFLIGIATLPIRCALIILLKDAGHQYLLATQLFDGLGGGLFGLIHPFIVADITFGTGRFNAVMGLTASAFGLGATLSNYLGQRVAEHFGYVHSLMASFVISFIPIILFAIFMPETLGRRGTTTNTKSVSLH</sequence>
<dbReference type="InterPro" id="IPR036259">
    <property type="entry name" value="MFS_trans_sf"/>
</dbReference>
<dbReference type="SUPFAM" id="SSF103473">
    <property type="entry name" value="MFS general substrate transporter"/>
    <property type="match status" value="1"/>
</dbReference>
<feature type="transmembrane region" description="Helical" evidence="3">
    <location>
        <begin position="300"/>
        <end position="319"/>
    </location>
</feature>
<feature type="signal peptide" evidence="4">
    <location>
        <begin position="1"/>
        <end position="21"/>
    </location>
</feature>
<dbReference type="Gene3D" id="1.20.1250.20">
    <property type="entry name" value="MFS general substrate transporter like domains"/>
    <property type="match status" value="2"/>
</dbReference>
<dbReference type="GO" id="GO:0016020">
    <property type="term" value="C:membrane"/>
    <property type="evidence" value="ECO:0007669"/>
    <property type="project" value="UniProtKB-SubCell"/>
</dbReference>
<feature type="transmembrane region" description="Helical" evidence="3">
    <location>
        <begin position="357"/>
        <end position="380"/>
    </location>
</feature>
<keyword evidence="3" id="KW-0472">Membrane</keyword>